<accession>A0ABR1ETV5</accession>
<gene>
    <name evidence="2" type="primary">Necator_chrX.g25931</name>
    <name evidence="2" type="ORF">RB195_025765</name>
</gene>
<keyword evidence="1" id="KW-0812">Transmembrane</keyword>
<keyword evidence="1" id="KW-0472">Membrane</keyword>
<feature type="transmembrane region" description="Helical" evidence="1">
    <location>
        <begin position="43"/>
        <end position="64"/>
    </location>
</feature>
<evidence type="ECO:0000256" key="1">
    <source>
        <dbReference type="SAM" id="Phobius"/>
    </source>
</evidence>
<feature type="transmembrane region" description="Helical" evidence="1">
    <location>
        <begin position="71"/>
        <end position="90"/>
    </location>
</feature>
<reference evidence="2 3" key="1">
    <citation type="submission" date="2023-08" db="EMBL/GenBank/DDBJ databases">
        <title>A Necator americanus chromosomal reference genome.</title>
        <authorList>
            <person name="Ilik V."/>
            <person name="Petrzelkova K.J."/>
            <person name="Pardy F."/>
            <person name="Fuh T."/>
            <person name="Niatou-Singa F.S."/>
            <person name="Gouil Q."/>
            <person name="Baker L."/>
            <person name="Ritchie M.E."/>
            <person name="Jex A.R."/>
            <person name="Gazzola D."/>
            <person name="Li H."/>
            <person name="Toshio Fujiwara R."/>
            <person name="Zhan B."/>
            <person name="Aroian R.V."/>
            <person name="Pafco B."/>
            <person name="Schwarz E.M."/>
        </authorList>
    </citation>
    <scope>NUCLEOTIDE SEQUENCE [LARGE SCALE GENOMIC DNA]</scope>
    <source>
        <strain evidence="2 3">Aroian</strain>
        <tissue evidence="2">Whole animal</tissue>
    </source>
</reference>
<name>A0ABR1ETV5_NECAM</name>
<comment type="caution">
    <text evidence="2">The sequence shown here is derived from an EMBL/GenBank/DDBJ whole genome shotgun (WGS) entry which is preliminary data.</text>
</comment>
<evidence type="ECO:0000313" key="3">
    <source>
        <dbReference type="Proteomes" id="UP001303046"/>
    </source>
</evidence>
<dbReference type="Proteomes" id="UP001303046">
    <property type="component" value="Unassembled WGS sequence"/>
</dbReference>
<sequence>MTNATYFIWSDSASSYGFKDDEQEKSAPCTSKNGNFIAVLPTIFYYATAVVVFIMLIVFWLLLFQMYSLSVLIPVVILSFSGFLLVFVNIKIACLDPSPESTIISQVV</sequence>
<evidence type="ECO:0000313" key="2">
    <source>
        <dbReference type="EMBL" id="KAK6766048.1"/>
    </source>
</evidence>
<protein>
    <recommendedName>
        <fullName evidence="4">SSD domain-containing protein</fullName>
    </recommendedName>
</protein>
<dbReference type="EMBL" id="JAVFWL010000006">
    <property type="protein sequence ID" value="KAK6766048.1"/>
    <property type="molecule type" value="Genomic_DNA"/>
</dbReference>
<keyword evidence="1" id="KW-1133">Transmembrane helix</keyword>
<keyword evidence="3" id="KW-1185">Reference proteome</keyword>
<proteinExistence type="predicted"/>
<evidence type="ECO:0008006" key="4">
    <source>
        <dbReference type="Google" id="ProtNLM"/>
    </source>
</evidence>
<organism evidence="2 3">
    <name type="scientific">Necator americanus</name>
    <name type="common">Human hookworm</name>
    <dbReference type="NCBI Taxonomy" id="51031"/>
    <lineage>
        <taxon>Eukaryota</taxon>
        <taxon>Metazoa</taxon>
        <taxon>Ecdysozoa</taxon>
        <taxon>Nematoda</taxon>
        <taxon>Chromadorea</taxon>
        <taxon>Rhabditida</taxon>
        <taxon>Rhabditina</taxon>
        <taxon>Rhabditomorpha</taxon>
        <taxon>Strongyloidea</taxon>
        <taxon>Ancylostomatidae</taxon>
        <taxon>Bunostominae</taxon>
        <taxon>Necator</taxon>
    </lineage>
</organism>